<gene>
    <name evidence="1" type="ORF">B2A_00026</name>
</gene>
<dbReference type="AlphaFoldDB" id="T1B9G1"/>
<organism evidence="1">
    <name type="scientific">mine drainage metagenome</name>
    <dbReference type="NCBI Taxonomy" id="410659"/>
    <lineage>
        <taxon>unclassified sequences</taxon>
        <taxon>metagenomes</taxon>
        <taxon>ecological metagenomes</taxon>
    </lineage>
</organism>
<protein>
    <submittedName>
        <fullName evidence="1">Transposase-like protein</fullName>
    </submittedName>
</protein>
<reference evidence="1" key="1">
    <citation type="submission" date="2013-08" db="EMBL/GenBank/DDBJ databases">
        <authorList>
            <person name="Mendez C."/>
            <person name="Richter M."/>
            <person name="Ferrer M."/>
            <person name="Sanchez J."/>
        </authorList>
    </citation>
    <scope>NUCLEOTIDE SEQUENCE</scope>
</reference>
<dbReference type="EMBL" id="AUZZ01000022">
    <property type="protein sequence ID" value="EQD69546.1"/>
    <property type="molecule type" value="Genomic_DNA"/>
</dbReference>
<evidence type="ECO:0000313" key="1">
    <source>
        <dbReference type="EMBL" id="EQD69546.1"/>
    </source>
</evidence>
<dbReference type="InterPro" id="IPR012337">
    <property type="entry name" value="RNaseH-like_sf"/>
</dbReference>
<sequence length="248" mass="29307">MDSGTRDRKIRRSIKDLDELESSLKKRHMKKESVIRRAESATFNVPYVRYEIKENKEETFRQSGRGRPSSETVYRKIQTSSFHVSWHLDREAIEKDSRTDGIFPLITNCTDMDAEEILARYKYQPMLEKRFEQLKTAYGVMPVLFKSVERVEGFLFLYFIAMIIQSLIERDVRIAMKNHKMKSIPLYSEERNCFSPTGDRILSEFHNLDVHRLMNNGNVTNIFYTEMTEIQKLILSLLAVSEEDFRPQ</sequence>
<proteinExistence type="predicted"/>
<accession>T1B9G1</accession>
<name>T1B9G1_9ZZZZ</name>
<dbReference type="PANTHER" id="PTHR34614">
    <property type="match status" value="1"/>
</dbReference>
<dbReference type="SUPFAM" id="SSF53098">
    <property type="entry name" value="Ribonuclease H-like"/>
    <property type="match status" value="1"/>
</dbReference>
<comment type="caution">
    <text evidence="1">The sequence shown here is derived from an EMBL/GenBank/DDBJ whole genome shotgun (WGS) entry which is preliminary data.</text>
</comment>
<dbReference type="PANTHER" id="PTHR34614:SF2">
    <property type="entry name" value="TRANSPOSASE IS4-LIKE DOMAIN-CONTAINING PROTEIN"/>
    <property type="match status" value="1"/>
</dbReference>
<reference evidence="1" key="2">
    <citation type="journal article" date="2014" name="ISME J.">
        <title>Microbial stratification in low pH oxic and suboxic macroscopic growths along an acid mine drainage.</title>
        <authorList>
            <person name="Mendez-Garcia C."/>
            <person name="Mesa V."/>
            <person name="Sprenger R.R."/>
            <person name="Richter M."/>
            <person name="Diez M.S."/>
            <person name="Solano J."/>
            <person name="Bargiela R."/>
            <person name="Golyshina O.V."/>
            <person name="Manteca A."/>
            <person name="Ramos J.L."/>
            <person name="Gallego J.R."/>
            <person name="Llorente I."/>
            <person name="Martins Dos Santos V.A."/>
            <person name="Jensen O.N."/>
            <person name="Pelaez A.I."/>
            <person name="Sanchez J."/>
            <person name="Ferrer M."/>
        </authorList>
    </citation>
    <scope>NUCLEOTIDE SEQUENCE</scope>
</reference>